<dbReference type="PANTHER" id="PTHR34883">
    <property type="entry name" value="SERINE-RICH PROTEIN, PUTATIVE-RELATED-RELATED"/>
    <property type="match status" value="1"/>
</dbReference>
<evidence type="ECO:0000256" key="1">
    <source>
        <dbReference type="SAM" id="MobiDB-lite"/>
    </source>
</evidence>
<dbReference type="OrthoDB" id="1921208at2759"/>
<dbReference type="PANTHER" id="PTHR34883:SF15">
    <property type="entry name" value="EXTRACELLULAR SERINE-RICH PROTEIN"/>
    <property type="match status" value="1"/>
</dbReference>
<dbReference type="InterPro" id="IPR052953">
    <property type="entry name" value="Ser-rich/MCO-related"/>
</dbReference>
<feature type="compositionally biased region" description="Low complexity" evidence="1">
    <location>
        <begin position="181"/>
        <end position="219"/>
    </location>
</feature>
<feature type="compositionally biased region" description="Basic and acidic residues" evidence="1">
    <location>
        <begin position="406"/>
        <end position="417"/>
    </location>
</feature>
<feature type="chain" id="PRO_5040328546" evidence="3">
    <location>
        <begin position="16"/>
        <end position="425"/>
    </location>
</feature>
<feature type="region of interest" description="Disordered" evidence="1">
    <location>
        <begin position="171"/>
        <end position="227"/>
    </location>
</feature>
<feature type="region of interest" description="Disordered" evidence="1">
    <location>
        <begin position="259"/>
        <end position="425"/>
    </location>
</feature>
<evidence type="ECO:0000313" key="5">
    <source>
        <dbReference type="Proteomes" id="UP000772434"/>
    </source>
</evidence>
<feature type="compositionally biased region" description="Polar residues" evidence="1">
    <location>
        <begin position="334"/>
        <end position="346"/>
    </location>
</feature>
<keyword evidence="2" id="KW-1133">Transmembrane helix</keyword>
<dbReference type="Gene3D" id="2.60.40.420">
    <property type="entry name" value="Cupredoxins - blue copper proteins"/>
    <property type="match status" value="1"/>
</dbReference>
<comment type="caution">
    <text evidence="4">The sequence shown here is derived from an EMBL/GenBank/DDBJ whole genome shotgun (WGS) entry which is preliminary data.</text>
</comment>
<protein>
    <submittedName>
        <fullName evidence="4">Uncharacterized protein</fullName>
    </submittedName>
</protein>
<evidence type="ECO:0000256" key="3">
    <source>
        <dbReference type="SAM" id="SignalP"/>
    </source>
</evidence>
<feature type="compositionally biased region" description="Polar residues" evidence="1">
    <location>
        <begin position="268"/>
        <end position="277"/>
    </location>
</feature>
<accession>A0A9P5U201</accession>
<organism evidence="4 5">
    <name type="scientific">Rhodocollybia butyracea</name>
    <dbReference type="NCBI Taxonomy" id="206335"/>
    <lineage>
        <taxon>Eukaryota</taxon>
        <taxon>Fungi</taxon>
        <taxon>Dikarya</taxon>
        <taxon>Basidiomycota</taxon>
        <taxon>Agaricomycotina</taxon>
        <taxon>Agaricomycetes</taxon>
        <taxon>Agaricomycetidae</taxon>
        <taxon>Agaricales</taxon>
        <taxon>Marasmiineae</taxon>
        <taxon>Omphalotaceae</taxon>
        <taxon>Rhodocollybia</taxon>
    </lineage>
</organism>
<dbReference type="InterPro" id="IPR008972">
    <property type="entry name" value="Cupredoxin"/>
</dbReference>
<evidence type="ECO:0000256" key="2">
    <source>
        <dbReference type="SAM" id="Phobius"/>
    </source>
</evidence>
<dbReference type="EMBL" id="JADNRY010000129">
    <property type="protein sequence ID" value="KAF9064185.1"/>
    <property type="molecule type" value="Genomic_DNA"/>
</dbReference>
<name>A0A9P5U201_9AGAR</name>
<feature type="transmembrane region" description="Helical" evidence="2">
    <location>
        <begin position="228"/>
        <end position="253"/>
    </location>
</feature>
<gene>
    <name evidence="4" type="ORF">BDP27DRAFT_1367415</name>
</gene>
<keyword evidence="3" id="KW-0732">Signal</keyword>
<dbReference type="Proteomes" id="UP000772434">
    <property type="component" value="Unassembled WGS sequence"/>
</dbReference>
<dbReference type="CDD" id="cd00920">
    <property type="entry name" value="Cupredoxin"/>
    <property type="match status" value="1"/>
</dbReference>
<evidence type="ECO:0000313" key="4">
    <source>
        <dbReference type="EMBL" id="KAF9064185.1"/>
    </source>
</evidence>
<feature type="signal peptide" evidence="3">
    <location>
        <begin position="1"/>
        <end position="15"/>
    </location>
</feature>
<reference evidence="4" key="1">
    <citation type="submission" date="2020-11" db="EMBL/GenBank/DDBJ databases">
        <authorList>
            <consortium name="DOE Joint Genome Institute"/>
            <person name="Ahrendt S."/>
            <person name="Riley R."/>
            <person name="Andreopoulos W."/>
            <person name="Labutti K."/>
            <person name="Pangilinan J."/>
            <person name="Ruiz-Duenas F.J."/>
            <person name="Barrasa J.M."/>
            <person name="Sanchez-Garcia M."/>
            <person name="Camarero S."/>
            <person name="Miyauchi S."/>
            <person name="Serrano A."/>
            <person name="Linde D."/>
            <person name="Babiker R."/>
            <person name="Drula E."/>
            <person name="Ayuso-Fernandez I."/>
            <person name="Pacheco R."/>
            <person name="Padilla G."/>
            <person name="Ferreira P."/>
            <person name="Barriuso J."/>
            <person name="Kellner H."/>
            <person name="Castanera R."/>
            <person name="Alfaro M."/>
            <person name="Ramirez L."/>
            <person name="Pisabarro A.G."/>
            <person name="Kuo A."/>
            <person name="Tritt A."/>
            <person name="Lipzen A."/>
            <person name="He G."/>
            <person name="Yan M."/>
            <person name="Ng V."/>
            <person name="Cullen D."/>
            <person name="Martin F."/>
            <person name="Rosso M.-N."/>
            <person name="Henrissat B."/>
            <person name="Hibbett D."/>
            <person name="Martinez A.T."/>
            <person name="Grigoriev I.V."/>
        </authorList>
    </citation>
    <scope>NUCLEOTIDE SEQUENCE</scope>
    <source>
        <strain evidence="4">AH 40177</strain>
    </source>
</reference>
<sequence length="425" mass="44437">MLPFAILCSLAGVLSQTTSTVTVGDDSSFDPPTVSAGMDDIIDFVFTGLKQHSVTESTLANPCQPREGGFNSGLTSLSNSTDSSDAPVWKLRITNASIPIYFFCTHSTHCNAGMVGAINPPSQEMYSSLVSVARDTASTVTSQIPYAATGIGAVALQTPVPSSVGTGILAARASGTGAGPPGTTTKPPGTGTTRPLGTSTTRPLGTSTTRPPSTRTPTSNNKKSNTGAIVGGAVGAALGAGLVIIIGVVLLLFRRRRRRRDSKDPPSQMDQPYNTPPTAGMTEGGMSEHANVKPNSGIIPNAISSPPHRQISPSGVWSTDNEESRLGGYPQPPYASNRNTEYTVSNPDEDQSSPGSDRPSDRGQKYSGTDIHSLAKEVAAVMRQNNTEVSGEGTSSGSRQAMETTAENKVRLYHEEPPPQYQESE</sequence>
<keyword evidence="2" id="KW-0812">Transmembrane</keyword>
<keyword evidence="5" id="KW-1185">Reference proteome</keyword>
<dbReference type="SUPFAM" id="SSF49503">
    <property type="entry name" value="Cupredoxins"/>
    <property type="match status" value="1"/>
</dbReference>
<feature type="compositionally biased region" description="Low complexity" evidence="1">
    <location>
        <begin position="387"/>
        <end position="398"/>
    </location>
</feature>
<dbReference type="AlphaFoldDB" id="A0A9P5U201"/>
<proteinExistence type="predicted"/>
<keyword evidence="2" id="KW-0472">Membrane</keyword>